<sequence>MTVHAPLMSVNAVSPPEPVPDLRDQPSRCTSRSTSKRATCEPVRAFVGEEERCTVSQ</sequence>
<feature type="compositionally biased region" description="Polar residues" evidence="1">
    <location>
        <begin position="27"/>
        <end position="36"/>
    </location>
</feature>
<feature type="region of interest" description="Disordered" evidence="1">
    <location>
        <begin position="1"/>
        <end position="36"/>
    </location>
</feature>
<name>A0A4D6LX17_VIGUN</name>
<gene>
    <name evidence="2" type="ORF">DEO72_LG5g1654</name>
</gene>
<reference evidence="2 3" key="1">
    <citation type="submission" date="2019-04" db="EMBL/GenBank/DDBJ databases">
        <title>An improved genome assembly and genetic linkage map for asparagus bean, Vigna unguiculata ssp. sesquipedialis.</title>
        <authorList>
            <person name="Xia Q."/>
            <person name="Zhang R."/>
            <person name="Dong Y."/>
        </authorList>
    </citation>
    <scope>NUCLEOTIDE SEQUENCE [LARGE SCALE GENOMIC DNA]</scope>
    <source>
        <tissue evidence="2">Leaf</tissue>
    </source>
</reference>
<keyword evidence="3" id="KW-1185">Reference proteome</keyword>
<accession>A0A4D6LX17</accession>
<evidence type="ECO:0000256" key="1">
    <source>
        <dbReference type="SAM" id="MobiDB-lite"/>
    </source>
</evidence>
<dbReference type="EMBL" id="CP039349">
    <property type="protein sequence ID" value="QCD93579.1"/>
    <property type="molecule type" value="Genomic_DNA"/>
</dbReference>
<dbReference type="AlphaFoldDB" id="A0A4D6LX17"/>
<organism evidence="2 3">
    <name type="scientific">Vigna unguiculata</name>
    <name type="common">Cowpea</name>
    <dbReference type="NCBI Taxonomy" id="3917"/>
    <lineage>
        <taxon>Eukaryota</taxon>
        <taxon>Viridiplantae</taxon>
        <taxon>Streptophyta</taxon>
        <taxon>Embryophyta</taxon>
        <taxon>Tracheophyta</taxon>
        <taxon>Spermatophyta</taxon>
        <taxon>Magnoliopsida</taxon>
        <taxon>eudicotyledons</taxon>
        <taxon>Gunneridae</taxon>
        <taxon>Pentapetalae</taxon>
        <taxon>rosids</taxon>
        <taxon>fabids</taxon>
        <taxon>Fabales</taxon>
        <taxon>Fabaceae</taxon>
        <taxon>Papilionoideae</taxon>
        <taxon>50 kb inversion clade</taxon>
        <taxon>NPAAA clade</taxon>
        <taxon>indigoferoid/millettioid clade</taxon>
        <taxon>Phaseoleae</taxon>
        <taxon>Vigna</taxon>
    </lineage>
</organism>
<protein>
    <submittedName>
        <fullName evidence="2">Uncharacterized protein</fullName>
    </submittedName>
</protein>
<evidence type="ECO:0000313" key="2">
    <source>
        <dbReference type="EMBL" id="QCD93579.1"/>
    </source>
</evidence>
<proteinExistence type="predicted"/>
<dbReference type="Proteomes" id="UP000501690">
    <property type="component" value="Linkage Group LG5"/>
</dbReference>
<evidence type="ECO:0000313" key="3">
    <source>
        <dbReference type="Proteomes" id="UP000501690"/>
    </source>
</evidence>